<gene>
    <name evidence="1" type="ORF">SAMN04487970_100738</name>
</gene>
<sequence length="1082" mass="117534">MSSNKTSNLKLHNWAGSDQVLRSEFNENFEKIDAFASELMAMGSVPVQLKYGMQVVKVEHTRMLENVSMKGRTLVNLLGRDGNCEDASRWAPYTGAVLSLDHVKKASGSNSIQFKIASDQASAGITKLCAVSAGKYYIAFADIANTDIQSGAVLKFGTEQTVGYTGTSFTTKWVKLAPSESGQQSLYVFGSGMPNQIANVDNVRLYEVSAEDYAIIDTMTPEEVATKWSYVDDIKSVYSPYIIKYGENLLPPFTEWNVIAGNGGTPKMDIDDPFSASLIADLSGQAIYVDIPATPNIAYTLSLPSLPANGFIGFNSFDANMQFVSAYGGYTSKLSKTIITEPNVRYLKVIFGNNTYGAGTYKFVKPVLSLGSTAKPFKSRNDDHLFFPNVNLASNVDGTVYDMLYQRDGKYWKQARFCTMELNGNLDWSYANFFTGFKEVKVPIPEAITNAATIVKHDGKPLKVKPDGIAPAGGDEFTLTTKSNQLFISISNADSGWGDSYNPSQEDIKAYFNGWRMYQEGTSAATGIYTSGRKWWARRNGTGFDSATAEMAPAAYGFINGPTAYKLQYQLAEPTVEELTAEGGLTFHEELNQVEVGNGMIVREHHNVVTIGGISYMLTGAGQKFRADRAFAVYKNGVNAGWSLKRRAAFDVNYGWGYAQTLSSNVDPSATYTVTYRALDQYALTCNVQSIQGEYAGNLKSVVDTLATNQADMAAQITELQGGTDKLESVLPLSAMSRQSIINGGFDIAQRGTSVVQNGNHGPENAYGYGLDRWVGQVYAGRGVIGTTSFTMSQQPFALGQTAVPGNPKYFGRLSVTSIGTKGTSRAFMRMAQFVESVFTFAGQKCTASFWAKASDNRSIAVSLFQYFGHGSPSSGVSCPGGKTINLTKSWQFFSVTFDVPSIAGKVLGENKNDNLGLYFIPYKQDNEVISIPSGEVGTYATGDFDFAQVQLCAGDVALPFQPRTFAEELTLCQRYFCKTFPYSTPPANNAGRGGALGVRLAATTEPIICWQYPVPMRISPSFVLYSPQGGTTGQWRNDYNSTSSANAMPFSGSEKSAGIGNSEFSLPAGYYEIHAVADAEL</sequence>
<evidence type="ECO:0000313" key="1">
    <source>
        <dbReference type="EMBL" id="SCW43837.1"/>
    </source>
</evidence>
<evidence type="ECO:0000313" key="2">
    <source>
        <dbReference type="Proteomes" id="UP000198601"/>
    </source>
</evidence>
<name>A0A1G4QHB5_9BACL</name>
<reference evidence="2" key="1">
    <citation type="submission" date="2016-10" db="EMBL/GenBank/DDBJ databases">
        <authorList>
            <person name="Varghese N."/>
            <person name="Submissions S."/>
        </authorList>
    </citation>
    <scope>NUCLEOTIDE SEQUENCE [LARGE SCALE GENOMIC DNA]</scope>
    <source>
        <strain evidence="2">CGMCC 1.8946</strain>
    </source>
</reference>
<dbReference type="Proteomes" id="UP000198601">
    <property type="component" value="Unassembled WGS sequence"/>
</dbReference>
<dbReference type="Gene3D" id="2.60.120.260">
    <property type="entry name" value="Galactose-binding domain-like"/>
    <property type="match status" value="1"/>
</dbReference>
<accession>A0A1G4QHB5</accession>
<dbReference type="EMBL" id="FMTT01000007">
    <property type="protein sequence ID" value="SCW43837.1"/>
    <property type="molecule type" value="Genomic_DNA"/>
</dbReference>
<dbReference type="SUPFAM" id="SSF49785">
    <property type="entry name" value="Galactose-binding domain-like"/>
    <property type="match status" value="1"/>
</dbReference>
<protein>
    <submittedName>
        <fullName evidence="1">Uncharacterized protein</fullName>
    </submittedName>
</protein>
<dbReference type="AlphaFoldDB" id="A0A1G4QHB5"/>
<keyword evidence="2" id="KW-1185">Reference proteome</keyword>
<dbReference type="STRING" id="624147.SAMN04487970_100738"/>
<proteinExistence type="predicted"/>
<dbReference type="InterPro" id="IPR008979">
    <property type="entry name" value="Galactose-bd-like_sf"/>
</dbReference>
<organism evidence="1 2">
    <name type="scientific">Paenibacillus tianmuensis</name>
    <dbReference type="NCBI Taxonomy" id="624147"/>
    <lineage>
        <taxon>Bacteria</taxon>
        <taxon>Bacillati</taxon>
        <taxon>Bacillota</taxon>
        <taxon>Bacilli</taxon>
        <taxon>Bacillales</taxon>
        <taxon>Paenibacillaceae</taxon>
        <taxon>Paenibacillus</taxon>
    </lineage>
</organism>